<feature type="region of interest" description="Disordered" evidence="2">
    <location>
        <begin position="542"/>
        <end position="583"/>
    </location>
</feature>
<accession>A0AAW0EVP7</accession>
<dbReference type="Proteomes" id="UP001430356">
    <property type="component" value="Unassembled WGS sequence"/>
</dbReference>
<evidence type="ECO:0000256" key="2">
    <source>
        <dbReference type="SAM" id="MobiDB-lite"/>
    </source>
</evidence>
<dbReference type="InterPro" id="IPR000195">
    <property type="entry name" value="Rab-GAP-TBC_dom"/>
</dbReference>
<feature type="compositionally biased region" description="Low complexity" evidence="2">
    <location>
        <begin position="296"/>
        <end position="307"/>
    </location>
</feature>
<evidence type="ECO:0000313" key="4">
    <source>
        <dbReference type="EMBL" id="KAK7197135.1"/>
    </source>
</evidence>
<comment type="caution">
    <text evidence="4">The sequence shown here is derived from an EMBL/GenBank/DDBJ whole genome shotgun (WGS) entry which is preliminary data.</text>
</comment>
<gene>
    <name evidence="4" type="ORF">NESM_000658700</name>
</gene>
<dbReference type="EMBL" id="JAECZO010000096">
    <property type="protein sequence ID" value="KAK7197135.1"/>
    <property type="molecule type" value="Genomic_DNA"/>
</dbReference>
<proteinExistence type="predicted"/>
<organism evidence="4 5">
    <name type="scientific">Novymonas esmeraldas</name>
    <dbReference type="NCBI Taxonomy" id="1808958"/>
    <lineage>
        <taxon>Eukaryota</taxon>
        <taxon>Discoba</taxon>
        <taxon>Euglenozoa</taxon>
        <taxon>Kinetoplastea</taxon>
        <taxon>Metakinetoplastina</taxon>
        <taxon>Trypanosomatida</taxon>
        <taxon>Trypanosomatidae</taxon>
        <taxon>Novymonas</taxon>
    </lineage>
</organism>
<dbReference type="AlphaFoldDB" id="A0AAW0EVP7"/>
<evidence type="ECO:0000259" key="3">
    <source>
        <dbReference type="PROSITE" id="PS50086"/>
    </source>
</evidence>
<dbReference type="Gene3D" id="1.10.8.270">
    <property type="entry name" value="putative rabgap domain of human tbc1 domain family member 14 like domains"/>
    <property type="match status" value="1"/>
</dbReference>
<dbReference type="Gene3D" id="1.10.472.80">
    <property type="entry name" value="Ypt/Rab-GAP domain of gyp1p, domain 3"/>
    <property type="match status" value="1"/>
</dbReference>
<dbReference type="Pfam" id="PF00566">
    <property type="entry name" value="RabGAP-TBC"/>
    <property type="match status" value="1"/>
</dbReference>
<feature type="region of interest" description="Disordered" evidence="2">
    <location>
        <begin position="451"/>
        <end position="491"/>
    </location>
</feature>
<protein>
    <submittedName>
        <fullName evidence="4">Rab-GTPase-TBC domain containing protein</fullName>
    </submittedName>
</protein>
<evidence type="ECO:0000313" key="5">
    <source>
        <dbReference type="Proteomes" id="UP001430356"/>
    </source>
</evidence>
<name>A0AAW0EVP7_9TRYP</name>
<evidence type="ECO:0000256" key="1">
    <source>
        <dbReference type="ARBA" id="ARBA00022468"/>
    </source>
</evidence>
<dbReference type="InterPro" id="IPR035969">
    <property type="entry name" value="Rab-GAP_TBC_sf"/>
</dbReference>
<feature type="domain" description="Rab-GAP TBC" evidence="3">
    <location>
        <begin position="656"/>
        <end position="889"/>
    </location>
</feature>
<reference evidence="4 5" key="1">
    <citation type="journal article" date="2021" name="MBio">
        <title>A New Model Trypanosomatid, Novymonas esmeraldas: Genomic Perception of Its 'Candidatus Pandoraea novymonadis' Endosymbiont.</title>
        <authorList>
            <person name="Zakharova A."/>
            <person name="Saura A."/>
            <person name="Butenko A."/>
            <person name="Podesvova L."/>
            <person name="Warmusova S."/>
            <person name="Kostygov A.Y."/>
            <person name="Nenarokova A."/>
            <person name="Lukes J."/>
            <person name="Opperdoes F.R."/>
            <person name="Yurchenko V."/>
        </authorList>
    </citation>
    <scope>NUCLEOTIDE SEQUENCE [LARGE SCALE GENOMIC DNA]</scope>
    <source>
        <strain evidence="4 5">E262AT.01</strain>
    </source>
</reference>
<keyword evidence="5" id="KW-1185">Reference proteome</keyword>
<sequence length="1041" mass="108251">MPLSAHDVLKLVAEQHRPHEIFEHVSLASVVVAAAAAEVAATSNAGSVSPRVFCGSVVVPDAGEGGGAAVSAGHRRGGGGGGTAAVIPTATVVSRRPSSPPLSRDVGVVVVSSPAQRVPPGHGQLHVCDISESVWSSLGAVTATSAPSQRQFAFTTEAPAFSASHNPSFAWAGDGETPVEASSTTAAVHRDCAEELVSGAGRLSAAGEASLSTSAGSTLAAMVAEGIQLPQLSTPAAYRVAELPTTRSHVAHHTSTGPVITATAGGHNVTQNGTVTVLMWIASSAATAAGDDAAAAAPTSITATTPTQRSRETPRTTSVSAAGGYASPPLCLCVAVRDISDTESTDTDVLTARERRVQMLTLQLLSGAVVYAAKSPADVFAVVSSVSSSHGLTAPAPPRSGTPTAVSLTFHQGGITRCIGVLRRYAPGLTYVCRGGRSSSSLMTLEGAVGGGGGVDKARGGVSRSPSPPARGSSASSLTQPPAQGGAGRHGWRERLVGGGLFLGGASGVGGLLSHYTSNLRSEATAAATTAATAAAAAAAATLRSGGGKEGGKGARHRRGARRRDAPTSPAINAAARDHSSASSFEDLAEEMTAIRLGPCYAPPRPTLPPWRPGEHGGGALTPVTAAEWRDTIAGPRLSPERWCAFRTAVYERGGLANGEVRFAVWCHLLGAHAVDADAAERAAALTAEAALYTRLSGQWRSFLPEQEAHFSAYRDAKHSIVKDVGRTDRTHPAFRDDDSAMLCALRELLLAHVMLDMDLGYSQGMSDVAAVALLVAQEAEGSSAQPASEAAAFLCFRKMLSEHMSTNFVIEERKPGAPYAAVKGLQRKLYQVQVLTRHFHPGLYMHLKTHCMAEDMSFCFRWILVCFKRDLPSLADTMRFWDVLFACPYTTAYEVVVTAALLGAFTQQIMTHLHAYETLLQFMNVLSSGTTVDQVLACARDFYENVCVPETRELRRRLRRQAATAAAIEAVVNARAGGGGDAVAARTTSDAPPGRHVGPQRGTVAPAAPLSLVRSDDDDSTFFPTVEDMVQLFIKTDGPL</sequence>
<feature type="region of interest" description="Disordered" evidence="2">
    <location>
        <begin position="296"/>
        <end position="322"/>
    </location>
</feature>
<dbReference type="PANTHER" id="PTHR22957:SF502">
    <property type="entry name" value="SMALL G PROTEIN SIGNALING MODULATOR 2-RELATED"/>
    <property type="match status" value="1"/>
</dbReference>
<dbReference type="PROSITE" id="PS50086">
    <property type="entry name" value="TBC_RABGAP"/>
    <property type="match status" value="1"/>
</dbReference>
<feature type="compositionally biased region" description="Low complexity" evidence="2">
    <location>
        <begin position="460"/>
        <end position="477"/>
    </location>
</feature>
<feature type="region of interest" description="Disordered" evidence="2">
    <location>
        <begin position="982"/>
        <end position="1003"/>
    </location>
</feature>
<dbReference type="SMART" id="SM00164">
    <property type="entry name" value="TBC"/>
    <property type="match status" value="1"/>
</dbReference>
<dbReference type="PANTHER" id="PTHR22957">
    <property type="entry name" value="TBC1 DOMAIN FAMILY MEMBER GTPASE-ACTIVATING PROTEIN"/>
    <property type="match status" value="1"/>
</dbReference>
<keyword evidence="1" id="KW-0343">GTPase activation</keyword>
<dbReference type="GO" id="GO:0005096">
    <property type="term" value="F:GTPase activator activity"/>
    <property type="evidence" value="ECO:0007669"/>
    <property type="project" value="UniProtKB-KW"/>
</dbReference>
<dbReference type="SUPFAM" id="SSF47923">
    <property type="entry name" value="Ypt/Rab-GAP domain of gyp1p"/>
    <property type="match status" value="2"/>
</dbReference>